<keyword evidence="4 9" id="KW-0274">FAD</keyword>
<evidence type="ECO:0000259" key="11">
    <source>
        <dbReference type="Pfam" id="PF01266"/>
    </source>
</evidence>
<dbReference type="RefSeq" id="WP_285661034.1">
    <property type="nucleotide sequence ID" value="NZ_BSTX01000001.1"/>
</dbReference>
<dbReference type="InterPro" id="IPR006076">
    <property type="entry name" value="FAD-dep_OxRdtase"/>
</dbReference>
<dbReference type="InterPro" id="IPR023209">
    <property type="entry name" value="DAO"/>
</dbReference>
<feature type="binding site" evidence="9">
    <location>
        <position position="192"/>
    </location>
    <ligand>
        <name>FAD</name>
        <dbReference type="ChEBI" id="CHEBI:57692"/>
    </ligand>
</feature>
<dbReference type="PANTHER" id="PTHR11530:SF11">
    <property type="entry name" value="D-ASPARTATE OXIDASE"/>
    <property type="match status" value="1"/>
</dbReference>
<dbReference type="GO" id="GO:0071949">
    <property type="term" value="F:FAD binding"/>
    <property type="evidence" value="ECO:0007669"/>
    <property type="project" value="InterPro"/>
</dbReference>
<dbReference type="Pfam" id="PF01266">
    <property type="entry name" value="DAO"/>
    <property type="match status" value="1"/>
</dbReference>
<evidence type="ECO:0000256" key="5">
    <source>
        <dbReference type="ARBA" id="ARBA00023002"/>
    </source>
</evidence>
<dbReference type="EMBL" id="BSTX01000001">
    <property type="protein sequence ID" value="GLZ75809.1"/>
    <property type="molecule type" value="Genomic_DNA"/>
</dbReference>
<evidence type="ECO:0000256" key="9">
    <source>
        <dbReference type="PIRSR" id="PIRSR000189-1"/>
    </source>
</evidence>
<feature type="binding site" evidence="9">
    <location>
        <position position="316"/>
    </location>
    <ligand>
        <name>D-dopa</name>
        <dbReference type="ChEBI" id="CHEBI:149689"/>
    </ligand>
</feature>
<dbReference type="SUPFAM" id="SSF51971">
    <property type="entry name" value="Nucleotide-binding domain"/>
    <property type="match status" value="1"/>
</dbReference>
<feature type="domain" description="FAD dependent oxidoreductase" evidence="11">
    <location>
        <begin position="24"/>
        <end position="331"/>
    </location>
</feature>
<organism evidence="12 13">
    <name type="scientific">Actinorhabdospora filicis</name>
    <dbReference type="NCBI Taxonomy" id="1785913"/>
    <lineage>
        <taxon>Bacteria</taxon>
        <taxon>Bacillati</taxon>
        <taxon>Actinomycetota</taxon>
        <taxon>Actinomycetes</taxon>
        <taxon>Micromonosporales</taxon>
        <taxon>Micromonosporaceae</taxon>
        <taxon>Actinorhabdospora</taxon>
    </lineage>
</organism>
<dbReference type="Gene3D" id="3.40.50.720">
    <property type="entry name" value="NAD(P)-binding Rossmann-like Domain"/>
    <property type="match status" value="1"/>
</dbReference>
<keyword evidence="5" id="KW-0560">Oxidoreductase</keyword>
<comment type="catalytic activity">
    <reaction evidence="8">
        <text>a D-alpha-amino acid + O2 + H2O = a 2-oxocarboxylate + H2O2 + NH4(+)</text>
        <dbReference type="Rhea" id="RHEA:21816"/>
        <dbReference type="ChEBI" id="CHEBI:15377"/>
        <dbReference type="ChEBI" id="CHEBI:15379"/>
        <dbReference type="ChEBI" id="CHEBI:16240"/>
        <dbReference type="ChEBI" id="CHEBI:28938"/>
        <dbReference type="ChEBI" id="CHEBI:35179"/>
        <dbReference type="ChEBI" id="CHEBI:59871"/>
        <dbReference type="EC" id="1.4.3.3"/>
    </reaction>
    <physiologicalReaction direction="left-to-right" evidence="8">
        <dbReference type="Rhea" id="RHEA:21817"/>
    </physiologicalReaction>
</comment>
<reference evidence="12" key="1">
    <citation type="submission" date="2023-03" db="EMBL/GenBank/DDBJ databases">
        <title>Actinorhabdospora filicis NBRC 111898.</title>
        <authorList>
            <person name="Ichikawa N."/>
            <person name="Sato H."/>
            <person name="Tonouchi N."/>
        </authorList>
    </citation>
    <scope>NUCLEOTIDE SEQUENCE</scope>
    <source>
        <strain evidence="12">NBRC 111898</strain>
    </source>
</reference>
<evidence type="ECO:0000256" key="6">
    <source>
        <dbReference type="ARBA" id="ARBA00039101"/>
    </source>
</evidence>
<evidence type="ECO:0000256" key="2">
    <source>
        <dbReference type="ARBA" id="ARBA00006730"/>
    </source>
</evidence>
<dbReference type="SUPFAM" id="SSF54373">
    <property type="entry name" value="FAD-linked reductases, C-terminal domain"/>
    <property type="match status" value="1"/>
</dbReference>
<dbReference type="GO" id="GO:0005737">
    <property type="term" value="C:cytoplasm"/>
    <property type="evidence" value="ECO:0007669"/>
    <property type="project" value="TreeGrafter"/>
</dbReference>
<evidence type="ECO:0000256" key="4">
    <source>
        <dbReference type="ARBA" id="ARBA00022827"/>
    </source>
</evidence>
<dbReference type="PANTHER" id="PTHR11530">
    <property type="entry name" value="D-AMINO ACID OXIDASE"/>
    <property type="match status" value="1"/>
</dbReference>
<feature type="binding site" evidence="9">
    <location>
        <begin position="315"/>
        <end position="320"/>
    </location>
    <ligand>
        <name>FAD</name>
        <dbReference type="ChEBI" id="CHEBI:57692"/>
    </ligand>
</feature>
<feature type="compositionally biased region" description="Low complexity" evidence="10">
    <location>
        <begin position="1"/>
        <end position="12"/>
    </location>
</feature>
<evidence type="ECO:0000256" key="10">
    <source>
        <dbReference type="SAM" id="MobiDB-lite"/>
    </source>
</evidence>
<dbReference type="PROSITE" id="PS00677">
    <property type="entry name" value="DAO"/>
    <property type="match status" value="1"/>
</dbReference>
<feature type="binding site" evidence="9">
    <location>
        <position position="290"/>
    </location>
    <ligand>
        <name>D-dopa</name>
        <dbReference type="ChEBI" id="CHEBI:149689"/>
    </ligand>
</feature>
<dbReference type="EC" id="1.4.3.3" evidence="6"/>
<protein>
    <recommendedName>
        <fullName evidence="7">D-amino-acid oxidase</fullName>
        <ecNumber evidence="6">1.4.3.3</ecNumber>
    </recommendedName>
</protein>
<dbReference type="PIRSF" id="PIRSF000189">
    <property type="entry name" value="D-aa_oxidase"/>
    <property type="match status" value="1"/>
</dbReference>
<comment type="cofactor">
    <cofactor evidence="1 9">
        <name>FAD</name>
        <dbReference type="ChEBI" id="CHEBI:57692"/>
    </cofactor>
</comment>
<evidence type="ECO:0000256" key="1">
    <source>
        <dbReference type="ARBA" id="ARBA00001974"/>
    </source>
</evidence>
<dbReference type="GO" id="GO:0019478">
    <property type="term" value="P:D-amino acid catabolic process"/>
    <property type="evidence" value="ECO:0007669"/>
    <property type="project" value="TreeGrafter"/>
</dbReference>
<feature type="binding site" evidence="9">
    <location>
        <begin position="60"/>
        <end position="61"/>
    </location>
    <ligand>
        <name>FAD</name>
        <dbReference type="ChEBI" id="CHEBI:57692"/>
    </ligand>
</feature>
<gene>
    <name evidence="12" type="primary">aao</name>
    <name evidence="12" type="ORF">Afil01_06160</name>
</gene>
<name>A0A9W6SEN2_9ACTN</name>
<evidence type="ECO:0000313" key="13">
    <source>
        <dbReference type="Proteomes" id="UP001165079"/>
    </source>
</evidence>
<feature type="region of interest" description="Disordered" evidence="10">
    <location>
        <begin position="1"/>
        <end position="20"/>
    </location>
</feature>
<dbReference type="InterPro" id="IPR006181">
    <property type="entry name" value="D-amino_acid_oxidase_CS"/>
</dbReference>
<dbReference type="Proteomes" id="UP001165079">
    <property type="component" value="Unassembled WGS sequence"/>
</dbReference>
<evidence type="ECO:0000256" key="8">
    <source>
        <dbReference type="ARBA" id="ARBA00049547"/>
    </source>
</evidence>
<comment type="caution">
    <text evidence="12">The sequence shown here is derived from an EMBL/GenBank/DDBJ whole genome shotgun (WGS) entry which is preliminary data.</text>
</comment>
<dbReference type="AlphaFoldDB" id="A0A9W6SEN2"/>
<accession>A0A9W6SEN2</accession>
<feature type="binding site" evidence="9">
    <location>
        <position position="235"/>
    </location>
    <ligand>
        <name>D-dopa</name>
        <dbReference type="ChEBI" id="CHEBI:149689"/>
    </ligand>
</feature>
<evidence type="ECO:0000256" key="3">
    <source>
        <dbReference type="ARBA" id="ARBA00022630"/>
    </source>
</evidence>
<evidence type="ECO:0000256" key="7">
    <source>
        <dbReference type="ARBA" id="ARBA00039751"/>
    </source>
</evidence>
<sequence>MVFSEGTGTPLEGTGGPTGDRGADAVIIGAGVSGLTTGVTLAESGLAVRILAERMPSRTTSAQAGASWGPYDMVLDERVLRWSRETYEVFAEISRNTLSGVRMVYGTEAFYEHVAEPPSWAVEVPDYRRGLPSGLPAHYVDGWRYTIPIVEMTAYLNHLSDRFVAAGGAIEIRGPLESFREVPKTAAVVNCTGLESRWLVPDAAMRPTRGQLVVVDNPGIDTFFQDNPLGDDLTYILPHGDIVILGGHAGDAEAGMRPDPAIAKAILKRCRTVDPRLEEATVIGHRVGVRPGRPEARVERDARKDMLLIHNYGHGGSGVTLSWGCAREVATLLDG</sequence>
<keyword evidence="13" id="KW-1185">Reference proteome</keyword>
<keyword evidence="3" id="KW-0285">Flavoprotein</keyword>
<comment type="similarity">
    <text evidence="2">Belongs to the DAMOX/DASOX family.</text>
</comment>
<evidence type="ECO:0000313" key="12">
    <source>
        <dbReference type="EMBL" id="GLZ75809.1"/>
    </source>
</evidence>
<dbReference type="Gene3D" id="3.30.9.10">
    <property type="entry name" value="D-Amino Acid Oxidase, subunit A, domain 2"/>
    <property type="match status" value="1"/>
</dbReference>
<dbReference type="GO" id="GO:0003884">
    <property type="term" value="F:D-amino-acid oxidase activity"/>
    <property type="evidence" value="ECO:0007669"/>
    <property type="project" value="UniProtKB-EC"/>
</dbReference>
<proteinExistence type="inferred from homology"/>